<gene>
    <name evidence="1" type="ORF">MEDL_16464</name>
</gene>
<dbReference type="InterPro" id="IPR043502">
    <property type="entry name" value="DNA/RNA_pol_sf"/>
</dbReference>
<dbReference type="InterPro" id="IPR043128">
    <property type="entry name" value="Rev_trsase/Diguanyl_cyclase"/>
</dbReference>
<dbReference type="OrthoDB" id="10058284at2759"/>
<comment type="caution">
    <text evidence="1">The sequence shown here is derived from an EMBL/GenBank/DDBJ whole genome shotgun (WGS) entry which is preliminary data.</text>
</comment>
<evidence type="ECO:0000313" key="1">
    <source>
        <dbReference type="EMBL" id="CAG2201868.1"/>
    </source>
</evidence>
<accession>A0A8S3R4W3</accession>
<evidence type="ECO:0008006" key="3">
    <source>
        <dbReference type="Google" id="ProtNLM"/>
    </source>
</evidence>
<dbReference type="Gene3D" id="3.10.10.10">
    <property type="entry name" value="HIV Type 1 Reverse Transcriptase, subunit A, domain 1"/>
    <property type="match status" value="1"/>
</dbReference>
<organism evidence="1 2">
    <name type="scientific">Mytilus edulis</name>
    <name type="common">Blue mussel</name>
    <dbReference type="NCBI Taxonomy" id="6550"/>
    <lineage>
        <taxon>Eukaryota</taxon>
        <taxon>Metazoa</taxon>
        <taxon>Spiralia</taxon>
        <taxon>Lophotrochozoa</taxon>
        <taxon>Mollusca</taxon>
        <taxon>Bivalvia</taxon>
        <taxon>Autobranchia</taxon>
        <taxon>Pteriomorphia</taxon>
        <taxon>Mytilida</taxon>
        <taxon>Mytiloidea</taxon>
        <taxon>Mytilidae</taxon>
        <taxon>Mytilinae</taxon>
        <taxon>Mytilus</taxon>
    </lineage>
</organism>
<name>A0A8S3R4W3_MYTED</name>
<dbReference type="EMBL" id="CAJPWZ010000870">
    <property type="protein sequence ID" value="CAG2201868.1"/>
    <property type="molecule type" value="Genomic_DNA"/>
</dbReference>
<keyword evidence="2" id="KW-1185">Reference proteome</keyword>
<dbReference type="Gene3D" id="3.30.70.270">
    <property type="match status" value="1"/>
</dbReference>
<dbReference type="AlphaFoldDB" id="A0A8S3R4W3"/>
<evidence type="ECO:0000313" key="2">
    <source>
        <dbReference type="Proteomes" id="UP000683360"/>
    </source>
</evidence>
<reference evidence="1" key="1">
    <citation type="submission" date="2021-03" db="EMBL/GenBank/DDBJ databases">
        <authorList>
            <person name="Bekaert M."/>
        </authorList>
    </citation>
    <scope>NUCLEOTIDE SEQUENCE</scope>
</reference>
<dbReference type="SUPFAM" id="SSF56672">
    <property type="entry name" value="DNA/RNA polymerases"/>
    <property type="match status" value="1"/>
</dbReference>
<protein>
    <recommendedName>
        <fullName evidence="3">Reverse transcriptase domain-containing protein</fullName>
    </recommendedName>
</protein>
<dbReference type="InterPro" id="IPR052055">
    <property type="entry name" value="Hepadnavirus_pol/RT"/>
</dbReference>
<proteinExistence type="predicted"/>
<dbReference type="Proteomes" id="UP000683360">
    <property type="component" value="Unassembled WGS sequence"/>
</dbReference>
<dbReference type="PANTHER" id="PTHR33050:SF7">
    <property type="entry name" value="RIBONUCLEASE H"/>
    <property type="match status" value="1"/>
</dbReference>
<dbReference type="PANTHER" id="PTHR33050">
    <property type="entry name" value="REVERSE TRANSCRIPTASE DOMAIN-CONTAINING PROTEIN"/>
    <property type="match status" value="1"/>
</dbReference>
<sequence>MCSKFTNRRIELDRYEANIIDIYNVYGAMFYDYHCQFSARAAAALRDCNIKVDWSIKDTTMLSMVAGNAKREKVDTPINVDELKQQLHNHPDKQFVNYLCHGLAFGFDTLISNTDVPTKECRNLRSAITQPDIVDKLIESEVNKGFLEGPFEELHFQQYRVSPIGVAIGKYSGKPRLIVDLSSPHENIVHQSVNDMIDKDSCSLSYVRIDDAIQIIQNLGRYTTMCKTDISDAFKLMPVLPSQWHMFCIKWRTNYYFYTKLAFGCRSSPRIFDNLSQAVCWIAKNNFSIEFILMTS</sequence>